<feature type="chain" id="PRO_5016116387" evidence="3">
    <location>
        <begin position="32"/>
        <end position="324"/>
    </location>
</feature>
<evidence type="ECO:0000256" key="2">
    <source>
        <dbReference type="SAM" id="MobiDB-lite"/>
    </source>
</evidence>
<dbReference type="PANTHER" id="PTHR48081">
    <property type="entry name" value="AB HYDROLASE SUPERFAMILY PROTEIN C4A8.06C"/>
    <property type="match status" value="1"/>
</dbReference>
<dbReference type="InterPro" id="IPR050300">
    <property type="entry name" value="GDXG_lipolytic_enzyme"/>
</dbReference>
<comment type="caution">
    <text evidence="5">The sequence shown here is derived from an EMBL/GenBank/DDBJ whole genome shotgun (WGS) entry which is preliminary data.</text>
</comment>
<evidence type="ECO:0000256" key="1">
    <source>
        <dbReference type="ARBA" id="ARBA00022801"/>
    </source>
</evidence>
<evidence type="ECO:0000256" key="3">
    <source>
        <dbReference type="SAM" id="SignalP"/>
    </source>
</evidence>
<dbReference type="AlphaFoldDB" id="A0A2W2FJL5"/>
<sequence length="324" mass="34354">MRSVRTVVTVGALALAAAVFPTVLAPAAAQASRPVPPPPPVSEEQAEPTAPPAYTPTVYPEVPDALTKTVAYGRHHRQRMDVSWLPGQGRRPGVFVLHGGWWSSGDKRSTTAIARGFVAQGYTVFNVNYRLSGQATWPAQRDDLLAAIAAAKRYAARYSFDAANYAIVGFSAGGHIAAAVGTYKNGQTGLKGVVGMSPVISPLTAFADGAAEAVSLHGRKLRQAAIQLAGGCQPYGLCEKIWASMEVPWQASRGDAPMLAIHSRGEFVPPLHSQLLQEQLRQVGVPMTVRVIPGARHSSALYGDASVSKQVYAWIAGVLRPSAR</sequence>
<dbReference type="InterPro" id="IPR006311">
    <property type="entry name" value="TAT_signal"/>
</dbReference>
<keyword evidence="6" id="KW-1185">Reference proteome</keyword>
<name>A0A2W2FJL5_9ACTN</name>
<dbReference type="Pfam" id="PF20434">
    <property type="entry name" value="BD-FAE"/>
    <property type="match status" value="1"/>
</dbReference>
<feature type="region of interest" description="Disordered" evidence="2">
    <location>
        <begin position="30"/>
        <end position="58"/>
    </location>
</feature>
<organism evidence="5 6">
    <name type="scientific">Spongiactinospora gelatinilytica</name>
    <dbReference type="NCBI Taxonomy" id="2666298"/>
    <lineage>
        <taxon>Bacteria</taxon>
        <taxon>Bacillati</taxon>
        <taxon>Actinomycetota</taxon>
        <taxon>Actinomycetes</taxon>
        <taxon>Streptosporangiales</taxon>
        <taxon>Streptosporangiaceae</taxon>
        <taxon>Spongiactinospora</taxon>
    </lineage>
</organism>
<gene>
    <name evidence="5" type="ORF">C1I98_32630</name>
</gene>
<proteinExistence type="predicted"/>
<dbReference type="PROSITE" id="PS51318">
    <property type="entry name" value="TAT"/>
    <property type="match status" value="1"/>
</dbReference>
<protein>
    <submittedName>
        <fullName evidence="5">Alpha/beta hydrolase</fullName>
    </submittedName>
</protein>
<dbReference type="SUPFAM" id="SSF53474">
    <property type="entry name" value="alpha/beta-Hydrolases"/>
    <property type="match status" value="1"/>
</dbReference>
<feature type="domain" description="BD-FAE-like" evidence="4">
    <location>
        <begin position="89"/>
        <end position="187"/>
    </location>
</feature>
<dbReference type="Proteomes" id="UP000248544">
    <property type="component" value="Unassembled WGS sequence"/>
</dbReference>
<dbReference type="Gene3D" id="3.40.50.1820">
    <property type="entry name" value="alpha/beta hydrolase"/>
    <property type="match status" value="1"/>
</dbReference>
<accession>A0A2W2FJL5</accession>
<evidence type="ECO:0000313" key="5">
    <source>
        <dbReference type="EMBL" id="PZG28795.1"/>
    </source>
</evidence>
<dbReference type="GO" id="GO:0016787">
    <property type="term" value="F:hydrolase activity"/>
    <property type="evidence" value="ECO:0007669"/>
    <property type="project" value="UniProtKB-KW"/>
</dbReference>
<keyword evidence="3" id="KW-0732">Signal</keyword>
<keyword evidence="1 5" id="KW-0378">Hydrolase</keyword>
<feature type="signal peptide" evidence="3">
    <location>
        <begin position="1"/>
        <end position="31"/>
    </location>
</feature>
<dbReference type="InterPro" id="IPR049492">
    <property type="entry name" value="BD-FAE-like_dom"/>
</dbReference>
<reference evidence="5 6" key="1">
    <citation type="submission" date="2018-01" db="EMBL/GenBank/DDBJ databases">
        <title>Draft genome sequence of Sphaerisporangium sp. 7K107.</title>
        <authorList>
            <person name="Sahin N."/>
            <person name="Saygin H."/>
            <person name="Ay H."/>
        </authorList>
    </citation>
    <scope>NUCLEOTIDE SEQUENCE [LARGE SCALE GENOMIC DNA]</scope>
    <source>
        <strain evidence="5 6">7K107</strain>
    </source>
</reference>
<evidence type="ECO:0000313" key="6">
    <source>
        <dbReference type="Proteomes" id="UP000248544"/>
    </source>
</evidence>
<dbReference type="EMBL" id="POUA01000392">
    <property type="protein sequence ID" value="PZG28795.1"/>
    <property type="molecule type" value="Genomic_DNA"/>
</dbReference>
<dbReference type="InterPro" id="IPR029058">
    <property type="entry name" value="AB_hydrolase_fold"/>
</dbReference>
<evidence type="ECO:0000259" key="4">
    <source>
        <dbReference type="Pfam" id="PF20434"/>
    </source>
</evidence>